<comment type="caution">
    <text evidence="2">The sequence shown here is derived from an EMBL/GenBank/DDBJ whole genome shotgun (WGS) entry which is preliminary data.</text>
</comment>
<keyword evidence="3" id="KW-1185">Reference proteome</keyword>
<evidence type="ECO:0000313" key="3">
    <source>
        <dbReference type="Proteomes" id="UP000481861"/>
    </source>
</evidence>
<name>A0A7C8M256_9PLEO</name>
<feature type="region of interest" description="Disordered" evidence="1">
    <location>
        <begin position="34"/>
        <end position="71"/>
    </location>
</feature>
<protein>
    <submittedName>
        <fullName evidence="2">Uncharacterized protein</fullName>
    </submittedName>
</protein>
<dbReference type="EMBL" id="JAADJZ010000022">
    <property type="protein sequence ID" value="KAF2867760.1"/>
    <property type="molecule type" value="Genomic_DNA"/>
</dbReference>
<reference evidence="2 3" key="1">
    <citation type="submission" date="2020-01" db="EMBL/GenBank/DDBJ databases">
        <authorList>
            <consortium name="DOE Joint Genome Institute"/>
            <person name="Haridas S."/>
            <person name="Albert R."/>
            <person name="Binder M."/>
            <person name="Bloem J."/>
            <person name="Labutti K."/>
            <person name="Salamov A."/>
            <person name="Andreopoulos B."/>
            <person name="Baker S.E."/>
            <person name="Barry K."/>
            <person name="Bills G."/>
            <person name="Bluhm B.H."/>
            <person name="Cannon C."/>
            <person name="Castanera R."/>
            <person name="Culley D.E."/>
            <person name="Daum C."/>
            <person name="Ezra D."/>
            <person name="Gonzalez J.B."/>
            <person name="Henrissat B."/>
            <person name="Kuo A."/>
            <person name="Liang C."/>
            <person name="Lipzen A."/>
            <person name="Lutzoni F."/>
            <person name="Magnuson J."/>
            <person name="Mondo S."/>
            <person name="Nolan M."/>
            <person name="Ohm R."/>
            <person name="Pangilinan J."/>
            <person name="Park H.-J.H."/>
            <person name="Ramirez L."/>
            <person name="Alfaro M."/>
            <person name="Sun H."/>
            <person name="Tritt A."/>
            <person name="Yoshinaga Y."/>
            <person name="Zwiers L.-H.L."/>
            <person name="Turgeon B.G."/>
            <person name="Goodwin S.B."/>
            <person name="Spatafora J.W."/>
            <person name="Crous P.W."/>
            <person name="Grigoriev I.V."/>
        </authorList>
    </citation>
    <scope>NUCLEOTIDE SEQUENCE [LARGE SCALE GENOMIC DNA]</scope>
    <source>
        <strain evidence="2 3">CBS 611.86</strain>
    </source>
</reference>
<organism evidence="2 3">
    <name type="scientific">Massariosphaeria phaeospora</name>
    <dbReference type="NCBI Taxonomy" id="100035"/>
    <lineage>
        <taxon>Eukaryota</taxon>
        <taxon>Fungi</taxon>
        <taxon>Dikarya</taxon>
        <taxon>Ascomycota</taxon>
        <taxon>Pezizomycotina</taxon>
        <taxon>Dothideomycetes</taxon>
        <taxon>Pleosporomycetidae</taxon>
        <taxon>Pleosporales</taxon>
        <taxon>Pleosporales incertae sedis</taxon>
        <taxon>Massariosphaeria</taxon>
    </lineage>
</organism>
<dbReference type="AlphaFoldDB" id="A0A7C8M256"/>
<evidence type="ECO:0000256" key="1">
    <source>
        <dbReference type="SAM" id="MobiDB-lite"/>
    </source>
</evidence>
<gene>
    <name evidence="2" type="ORF">BDV95DRAFT_581697</name>
</gene>
<proteinExistence type="predicted"/>
<dbReference type="Proteomes" id="UP000481861">
    <property type="component" value="Unassembled WGS sequence"/>
</dbReference>
<evidence type="ECO:0000313" key="2">
    <source>
        <dbReference type="EMBL" id="KAF2867760.1"/>
    </source>
</evidence>
<sequence length="71" mass="7949">MQVCNVGTRKRLIPPTHPTTNRVLEETLQCETGIRPTHAGPLRHPNCASSTEPRTKDLPNCNQIPPRAYPH</sequence>
<accession>A0A7C8M256</accession>